<dbReference type="InterPro" id="IPR013320">
    <property type="entry name" value="ConA-like_dom_sf"/>
</dbReference>
<proteinExistence type="predicted"/>
<dbReference type="InterPro" id="IPR001870">
    <property type="entry name" value="B30.2/SPRY"/>
</dbReference>
<feature type="region of interest" description="Disordered" evidence="1">
    <location>
        <begin position="284"/>
        <end position="308"/>
    </location>
</feature>
<accession>A0A397U9E9</accession>
<dbReference type="InterPro" id="IPR003877">
    <property type="entry name" value="SPRY_dom"/>
</dbReference>
<dbReference type="InterPro" id="IPR050618">
    <property type="entry name" value="Ubq-SigPath_Reg"/>
</dbReference>
<sequence>MALPNTWSAEDKSEVLSVSPDGLTVNYTGYSLDNAMIRANCPIPPQCKLFYFEIQIDCDGDDNLIGIGFCAQEARLNNLPGWEGDSFGYHSDDGYFHHTESEQYGPFFSTGDIIGCCLNFRVFFTKNGLHLGNKSIDLKNTLYPCVGLGSHGASIKVNFNGKKFAYEAIFYDNFNKTFVDIEWLITEMKERNTLLEKKLTNNKQSKEEELSELKKMNEKTLEDMKKDLETKFQMTIQSKEEELNELKKTSKKTLEDVKKALKAEFQKNIQDKEKELETLKKANEKMLKGHPTNLHKNNQQKLISIKEN</sequence>
<name>A0A397U9E9_9GLOM</name>
<dbReference type="Gene3D" id="2.60.120.920">
    <property type="match status" value="1"/>
</dbReference>
<gene>
    <name evidence="3" type="ORF">C2G38_476460</name>
</gene>
<evidence type="ECO:0000259" key="2">
    <source>
        <dbReference type="PROSITE" id="PS50188"/>
    </source>
</evidence>
<dbReference type="EMBL" id="QKWP01001744">
    <property type="protein sequence ID" value="RIB06902.1"/>
    <property type="molecule type" value="Genomic_DNA"/>
</dbReference>
<keyword evidence="3" id="KW-0430">Lectin</keyword>
<dbReference type="AlphaFoldDB" id="A0A397U9E9"/>
<evidence type="ECO:0000313" key="4">
    <source>
        <dbReference type="Proteomes" id="UP000266673"/>
    </source>
</evidence>
<dbReference type="Pfam" id="PF00622">
    <property type="entry name" value="SPRY"/>
    <property type="match status" value="1"/>
</dbReference>
<evidence type="ECO:0000313" key="3">
    <source>
        <dbReference type="EMBL" id="RIB06902.1"/>
    </source>
</evidence>
<dbReference type="OrthoDB" id="25503at2759"/>
<keyword evidence="4" id="KW-1185">Reference proteome</keyword>
<dbReference type="STRING" id="44941.A0A397U9E9"/>
<evidence type="ECO:0000256" key="1">
    <source>
        <dbReference type="SAM" id="MobiDB-lite"/>
    </source>
</evidence>
<dbReference type="SMART" id="SM00449">
    <property type="entry name" value="SPRY"/>
    <property type="match status" value="1"/>
</dbReference>
<organism evidence="3 4">
    <name type="scientific">Gigaspora rosea</name>
    <dbReference type="NCBI Taxonomy" id="44941"/>
    <lineage>
        <taxon>Eukaryota</taxon>
        <taxon>Fungi</taxon>
        <taxon>Fungi incertae sedis</taxon>
        <taxon>Mucoromycota</taxon>
        <taxon>Glomeromycotina</taxon>
        <taxon>Glomeromycetes</taxon>
        <taxon>Diversisporales</taxon>
        <taxon>Gigasporaceae</taxon>
        <taxon>Gigaspora</taxon>
    </lineage>
</organism>
<comment type="caution">
    <text evidence="3">The sequence shown here is derived from an EMBL/GenBank/DDBJ whole genome shotgun (WGS) entry which is preliminary data.</text>
</comment>
<dbReference type="GO" id="GO:0030246">
    <property type="term" value="F:carbohydrate binding"/>
    <property type="evidence" value="ECO:0007669"/>
    <property type="project" value="UniProtKB-KW"/>
</dbReference>
<dbReference type="PANTHER" id="PTHR12864">
    <property type="entry name" value="RAN BINDING PROTEIN 9-RELATED"/>
    <property type="match status" value="1"/>
</dbReference>
<feature type="domain" description="B30.2/SPRY" evidence="2">
    <location>
        <begin position="1"/>
        <end position="164"/>
    </location>
</feature>
<dbReference type="InterPro" id="IPR043136">
    <property type="entry name" value="B30.2/SPRY_sf"/>
</dbReference>
<protein>
    <submittedName>
        <fullName evidence="3">Concanavalin A-like lectin/glucanase domain-containing protein</fullName>
    </submittedName>
</protein>
<reference evidence="3 4" key="1">
    <citation type="submission" date="2018-06" db="EMBL/GenBank/DDBJ databases">
        <title>Comparative genomics reveals the genomic features of Rhizophagus irregularis, R. cerebriforme, R. diaphanum and Gigaspora rosea, and their symbiotic lifestyle signature.</title>
        <authorList>
            <person name="Morin E."/>
            <person name="San Clemente H."/>
            <person name="Chen E.C.H."/>
            <person name="De La Providencia I."/>
            <person name="Hainaut M."/>
            <person name="Kuo A."/>
            <person name="Kohler A."/>
            <person name="Murat C."/>
            <person name="Tang N."/>
            <person name="Roy S."/>
            <person name="Loubradou J."/>
            <person name="Henrissat B."/>
            <person name="Grigoriev I.V."/>
            <person name="Corradi N."/>
            <person name="Roux C."/>
            <person name="Martin F.M."/>
        </authorList>
    </citation>
    <scope>NUCLEOTIDE SEQUENCE [LARGE SCALE GENOMIC DNA]</scope>
    <source>
        <strain evidence="3 4">DAOM 194757</strain>
    </source>
</reference>
<dbReference type="PROSITE" id="PS50188">
    <property type="entry name" value="B302_SPRY"/>
    <property type="match status" value="1"/>
</dbReference>
<dbReference type="SUPFAM" id="SSF49899">
    <property type="entry name" value="Concanavalin A-like lectins/glucanases"/>
    <property type="match status" value="1"/>
</dbReference>
<dbReference type="Proteomes" id="UP000266673">
    <property type="component" value="Unassembled WGS sequence"/>
</dbReference>